<dbReference type="CDD" id="cd05400">
    <property type="entry name" value="NT_2-5OAS_ClassI-CCAase"/>
    <property type="match status" value="1"/>
</dbReference>
<reference evidence="3 4" key="1">
    <citation type="submission" date="2020-02" db="EMBL/GenBank/DDBJ databases">
        <authorList>
            <person name="Chen W.-M."/>
        </authorList>
    </citation>
    <scope>NUCLEOTIDE SEQUENCE [LARGE SCALE GENOMIC DNA]</scope>
    <source>
        <strain evidence="3 4">TWA-26</strain>
    </source>
</reference>
<dbReference type="InterPro" id="IPR040511">
    <property type="entry name" value="AGS_C"/>
</dbReference>
<dbReference type="InterPro" id="IPR006116">
    <property type="entry name" value="NT_2-5OAS_ClassI-CCAase"/>
</dbReference>
<accession>A0ABX0IER4</accession>
<dbReference type="Pfam" id="PF18134">
    <property type="entry name" value="AGS_C"/>
    <property type="match status" value="1"/>
</dbReference>
<organism evidence="3 4">
    <name type="scientific">Flavobacterium celericrescens</name>
    <dbReference type="NCBI Taxonomy" id="2709780"/>
    <lineage>
        <taxon>Bacteria</taxon>
        <taxon>Pseudomonadati</taxon>
        <taxon>Bacteroidota</taxon>
        <taxon>Flavobacteriia</taxon>
        <taxon>Flavobacteriales</taxon>
        <taxon>Flavobacteriaceae</taxon>
        <taxon>Flavobacterium</taxon>
    </lineage>
</organism>
<evidence type="ECO:0000313" key="4">
    <source>
        <dbReference type="Proteomes" id="UP000761423"/>
    </source>
</evidence>
<feature type="domain" description="Adenylyl/Guanylyl and SMODS C-terminal sensor" evidence="2">
    <location>
        <begin position="331"/>
        <end position="440"/>
    </location>
</feature>
<gene>
    <name evidence="3" type="ORF">G4L40_08275</name>
</gene>
<proteinExistence type="predicted"/>
<dbReference type="RefSeq" id="WP_166236738.1">
    <property type="nucleotide sequence ID" value="NZ_JAAJBV010000005.1"/>
</dbReference>
<keyword evidence="4" id="KW-1185">Reference proteome</keyword>
<dbReference type="EMBL" id="JAAJBV010000005">
    <property type="protein sequence ID" value="NHM04700.1"/>
    <property type="molecule type" value="Genomic_DNA"/>
</dbReference>
<sequence length="442" mass="51212">MKKDRINSLLRSFVKTELSPTQDDIIFVSKLYQSFNELLGTNNCIQIGSYPRYTAVKPMHDLDILYIIGDWNSANIIPKQLLTELAERFEKEYKNPTSYKLNIEVQTHSISFKYMLNENEIFAVDLVPALKSGINEFGKSMFYVPEIIKFHRGNKRADYYKNAIETHKSIDWIKTDPIGYIEVAASINKQNKDFRKSVKFVKGWKNAAKTKNENFKLKSFHLEQLITRDYKINSSLEIFDSIFNFFTNLKKDIESPNIRDRADGTKYIDNYIKDITSSERELIHQAIDAILIAFEEINEQTNIKDIIQSGFYIRQSSMENFLFDQKIPILIDSDYTLLIDGFVEKLDGFRKYHANLKNAGGVVDTKNSIDFKVVTNNTNSQVLKWKVKNDNTCSEPRGEINDNKTSNNPEKTAFIGKHYVDCFAIKNNVCVARDRVNVIVRQ</sequence>
<dbReference type="Proteomes" id="UP000761423">
    <property type="component" value="Unassembled WGS sequence"/>
</dbReference>
<protein>
    <submittedName>
        <fullName evidence="3">Nucleotidyltransferase</fullName>
    </submittedName>
</protein>
<name>A0ABX0IER4_9FLAO</name>
<comment type="caution">
    <text evidence="3">The sequence shown here is derived from an EMBL/GenBank/DDBJ whole genome shotgun (WGS) entry which is preliminary data.</text>
</comment>
<evidence type="ECO:0000313" key="3">
    <source>
        <dbReference type="EMBL" id="NHM04700.1"/>
    </source>
</evidence>
<dbReference type="SUPFAM" id="SSF81301">
    <property type="entry name" value="Nucleotidyltransferase"/>
    <property type="match status" value="1"/>
</dbReference>
<evidence type="ECO:0000256" key="1">
    <source>
        <dbReference type="ARBA" id="ARBA00023118"/>
    </source>
</evidence>
<dbReference type="InterPro" id="IPR043519">
    <property type="entry name" value="NT_sf"/>
</dbReference>
<keyword evidence="1" id="KW-0051">Antiviral defense</keyword>
<evidence type="ECO:0000259" key="2">
    <source>
        <dbReference type="Pfam" id="PF18134"/>
    </source>
</evidence>